<dbReference type="AlphaFoldDB" id="A0A318KYU6"/>
<sequence length="95" mass="10667">MEVLRDNSERAASLLKSLANPDRLLLLCQLVEGERSVTELEALTGIRQPTLSQQLGVLRNEELVATRRDGKWVYYRIASEDALAILGTLHQIYCA</sequence>
<gene>
    <name evidence="5" type="ORF">DFR34_103169</name>
</gene>
<dbReference type="SUPFAM" id="SSF46785">
    <property type="entry name" value="Winged helix' DNA-binding domain"/>
    <property type="match status" value="1"/>
</dbReference>
<keyword evidence="1" id="KW-0805">Transcription regulation</keyword>
<feature type="domain" description="HTH arsR-type" evidence="4">
    <location>
        <begin position="3"/>
        <end position="95"/>
    </location>
</feature>
<evidence type="ECO:0000256" key="3">
    <source>
        <dbReference type="ARBA" id="ARBA00023163"/>
    </source>
</evidence>
<evidence type="ECO:0000313" key="6">
    <source>
        <dbReference type="Proteomes" id="UP000247555"/>
    </source>
</evidence>
<keyword evidence="6" id="KW-1185">Reference proteome</keyword>
<dbReference type="OrthoDB" id="5296924at2"/>
<dbReference type="NCBIfam" id="NF033788">
    <property type="entry name" value="HTH_metalloreg"/>
    <property type="match status" value="1"/>
</dbReference>
<dbReference type="InterPro" id="IPR011991">
    <property type="entry name" value="ArsR-like_HTH"/>
</dbReference>
<dbReference type="InterPro" id="IPR036388">
    <property type="entry name" value="WH-like_DNA-bd_sf"/>
</dbReference>
<dbReference type="PANTHER" id="PTHR43132">
    <property type="entry name" value="ARSENICAL RESISTANCE OPERON REPRESSOR ARSR-RELATED"/>
    <property type="match status" value="1"/>
</dbReference>
<protein>
    <submittedName>
        <fullName evidence="5">ArsR family transcriptional regulator</fullName>
    </submittedName>
</protein>
<dbReference type="PRINTS" id="PR00778">
    <property type="entry name" value="HTHARSR"/>
</dbReference>
<reference evidence="5 6" key="1">
    <citation type="submission" date="2018-05" db="EMBL/GenBank/DDBJ databases">
        <title>Genomic Encyclopedia of Type Strains, Phase IV (KMG-IV): sequencing the most valuable type-strain genomes for metagenomic binning, comparative biology and taxonomic classification.</title>
        <authorList>
            <person name="Goeker M."/>
        </authorList>
    </citation>
    <scope>NUCLEOTIDE SEQUENCE [LARGE SCALE GENOMIC DNA]</scope>
    <source>
        <strain evidence="5 6">DSM 29661</strain>
    </source>
</reference>
<dbReference type="PANTHER" id="PTHR43132:SF2">
    <property type="entry name" value="ARSENICAL RESISTANCE OPERON REPRESSOR ARSR-RELATED"/>
    <property type="match status" value="1"/>
</dbReference>
<dbReference type="Pfam" id="PF01022">
    <property type="entry name" value="HTH_5"/>
    <property type="match status" value="1"/>
</dbReference>
<dbReference type="Gene3D" id="1.10.10.10">
    <property type="entry name" value="Winged helix-like DNA-binding domain superfamily/Winged helix DNA-binding domain"/>
    <property type="match status" value="1"/>
</dbReference>
<dbReference type="PROSITE" id="PS50987">
    <property type="entry name" value="HTH_ARSR_2"/>
    <property type="match status" value="1"/>
</dbReference>
<dbReference type="InterPro" id="IPR036390">
    <property type="entry name" value="WH_DNA-bd_sf"/>
</dbReference>
<dbReference type="CDD" id="cd00090">
    <property type="entry name" value="HTH_ARSR"/>
    <property type="match status" value="1"/>
</dbReference>
<evidence type="ECO:0000256" key="1">
    <source>
        <dbReference type="ARBA" id="ARBA00023015"/>
    </source>
</evidence>
<evidence type="ECO:0000256" key="2">
    <source>
        <dbReference type="ARBA" id="ARBA00023125"/>
    </source>
</evidence>
<dbReference type="InterPro" id="IPR051011">
    <property type="entry name" value="Metal_resp_trans_reg"/>
</dbReference>
<dbReference type="GO" id="GO:0003700">
    <property type="term" value="F:DNA-binding transcription factor activity"/>
    <property type="evidence" value="ECO:0007669"/>
    <property type="project" value="InterPro"/>
</dbReference>
<accession>A0A318KYU6</accession>
<keyword evidence="2" id="KW-0238">DNA-binding</keyword>
<comment type="caution">
    <text evidence="5">The sequence shown here is derived from an EMBL/GenBank/DDBJ whole genome shotgun (WGS) entry which is preliminary data.</text>
</comment>
<organism evidence="5 6">
    <name type="scientific">Rivihabitans pingtungensis</name>
    <dbReference type="NCBI Taxonomy" id="1054498"/>
    <lineage>
        <taxon>Bacteria</taxon>
        <taxon>Pseudomonadati</taxon>
        <taxon>Pseudomonadota</taxon>
        <taxon>Betaproteobacteria</taxon>
        <taxon>Neisseriales</taxon>
        <taxon>Aquaspirillaceae</taxon>
        <taxon>Rivihabitans</taxon>
    </lineage>
</organism>
<dbReference type="EMBL" id="QJKI01000003">
    <property type="protein sequence ID" value="PXX80826.1"/>
    <property type="molecule type" value="Genomic_DNA"/>
</dbReference>
<name>A0A318KYU6_9NEIS</name>
<dbReference type="InterPro" id="IPR001845">
    <property type="entry name" value="HTH_ArsR_DNA-bd_dom"/>
</dbReference>
<evidence type="ECO:0000259" key="4">
    <source>
        <dbReference type="PROSITE" id="PS50987"/>
    </source>
</evidence>
<dbReference type="SMART" id="SM00418">
    <property type="entry name" value="HTH_ARSR"/>
    <property type="match status" value="1"/>
</dbReference>
<dbReference type="RefSeq" id="WP_110389857.1">
    <property type="nucleotide sequence ID" value="NZ_CALCOA010000162.1"/>
</dbReference>
<keyword evidence="3" id="KW-0804">Transcription</keyword>
<dbReference type="Proteomes" id="UP000247555">
    <property type="component" value="Unassembled WGS sequence"/>
</dbReference>
<evidence type="ECO:0000313" key="5">
    <source>
        <dbReference type="EMBL" id="PXX80826.1"/>
    </source>
</evidence>
<dbReference type="GO" id="GO:0003677">
    <property type="term" value="F:DNA binding"/>
    <property type="evidence" value="ECO:0007669"/>
    <property type="project" value="UniProtKB-KW"/>
</dbReference>
<proteinExistence type="predicted"/>